<dbReference type="AlphaFoldDB" id="A0A0K6I676"/>
<evidence type="ECO:0000313" key="10">
    <source>
        <dbReference type="Proteomes" id="UP000183900"/>
    </source>
</evidence>
<dbReference type="Pfam" id="PF01925">
    <property type="entry name" value="TauE"/>
    <property type="match status" value="1"/>
</dbReference>
<keyword evidence="4 8" id="KW-1003">Cell membrane</keyword>
<keyword evidence="10" id="KW-1185">Reference proteome</keyword>
<keyword evidence="6 8" id="KW-1133">Transmembrane helix</keyword>
<protein>
    <recommendedName>
        <fullName evidence="8">Probable membrane transporter protein</fullName>
    </recommendedName>
</protein>
<evidence type="ECO:0000256" key="6">
    <source>
        <dbReference type="ARBA" id="ARBA00022989"/>
    </source>
</evidence>
<dbReference type="RefSeq" id="WP_055456405.1">
    <property type="nucleotide sequence ID" value="NZ_CYHE01000010.1"/>
</dbReference>
<evidence type="ECO:0000256" key="8">
    <source>
        <dbReference type="RuleBase" id="RU363041"/>
    </source>
</evidence>
<dbReference type="PANTHER" id="PTHR30269:SF37">
    <property type="entry name" value="MEMBRANE TRANSPORTER PROTEIN"/>
    <property type="match status" value="1"/>
</dbReference>
<evidence type="ECO:0000256" key="4">
    <source>
        <dbReference type="ARBA" id="ARBA00022475"/>
    </source>
</evidence>
<evidence type="ECO:0000256" key="2">
    <source>
        <dbReference type="ARBA" id="ARBA00009142"/>
    </source>
</evidence>
<organism evidence="9 10">
    <name type="scientific">Pannonibacter indicus</name>
    <dbReference type="NCBI Taxonomy" id="466044"/>
    <lineage>
        <taxon>Bacteria</taxon>
        <taxon>Pseudomonadati</taxon>
        <taxon>Pseudomonadota</taxon>
        <taxon>Alphaproteobacteria</taxon>
        <taxon>Hyphomicrobiales</taxon>
        <taxon>Stappiaceae</taxon>
        <taxon>Pannonibacter</taxon>
    </lineage>
</organism>
<feature type="transmembrane region" description="Helical" evidence="8">
    <location>
        <begin position="138"/>
        <end position="161"/>
    </location>
</feature>
<feature type="transmembrane region" description="Helical" evidence="8">
    <location>
        <begin position="78"/>
        <end position="98"/>
    </location>
</feature>
<accession>A0A0K6I676</accession>
<evidence type="ECO:0000256" key="1">
    <source>
        <dbReference type="ARBA" id="ARBA00004651"/>
    </source>
</evidence>
<feature type="transmembrane region" description="Helical" evidence="8">
    <location>
        <begin position="173"/>
        <end position="192"/>
    </location>
</feature>
<evidence type="ECO:0000256" key="7">
    <source>
        <dbReference type="ARBA" id="ARBA00023136"/>
    </source>
</evidence>
<feature type="transmembrane region" description="Helical" evidence="8">
    <location>
        <begin position="37"/>
        <end position="58"/>
    </location>
</feature>
<comment type="similarity">
    <text evidence="2 8">Belongs to the 4-toluene sulfonate uptake permease (TSUP) (TC 2.A.102) family.</text>
</comment>
<feature type="transmembrane region" description="Helical" evidence="8">
    <location>
        <begin position="105"/>
        <end position="126"/>
    </location>
</feature>
<keyword evidence="7 8" id="KW-0472">Membrane</keyword>
<evidence type="ECO:0000256" key="3">
    <source>
        <dbReference type="ARBA" id="ARBA00022448"/>
    </source>
</evidence>
<keyword evidence="3" id="KW-0813">Transport</keyword>
<dbReference type="PANTHER" id="PTHR30269">
    <property type="entry name" value="TRANSMEMBRANE PROTEIN YFCA"/>
    <property type="match status" value="1"/>
</dbReference>
<dbReference type="GO" id="GO:0005886">
    <property type="term" value="C:plasma membrane"/>
    <property type="evidence" value="ECO:0007669"/>
    <property type="project" value="UniProtKB-SubCell"/>
</dbReference>
<proteinExistence type="inferred from homology"/>
<dbReference type="Proteomes" id="UP000183900">
    <property type="component" value="Unassembled WGS sequence"/>
</dbReference>
<reference evidence="10" key="1">
    <citation type="submission" date="2015-08" db="EMBL/GenBank/DDBJ databases">
        <authorList>
            <person name="Varghese N."/>
        </authorList>
    </citation>
    <scope>NUCLEOTIDE SEQUENCE [LARGE SCALE GENOMIC DNA]</scope>
    <source>
        <strain evidence="10">DSM 23407</strain>
    </source>
</reference>
<name>A0A0K6I676_9HYPH</name>
<evidence type="ECO:0000256" key="5">
    <source>
        <dbReference type="ARBA" id="ARBA00022692"/>
    </source>
</evidence>
<dbReference type="InterPro" id="IPR052017">
    <property type="entry name" value="TSUP"/>
</dbReference>
<dbReference type="EMBL" id="CYHE01000010">
    <property type="protein sequence ID" value="CUA98634.1"/>
    <property type="molecule type" value="Genomic_DNA"/>
</dbReference>
<sequence>MQDLITAYGWPTLITGLLVLFTGGVVRGFAGFGAGMIFMPVASALFSPPVAAGAFLLLDYFVTLPLLPRAMRLCDWPTVLPAVLAAIVSVHLGAWLLVSADPLVLRWIICLVVLAVLGLLISGWRYAGAPSPATSAGVGAAAGIMGGVSQVSGPPVVAFWLSSPHPPHMIRANLIVFFALAGTGSLLAYLIAGVFNGRVLALAGGGIAVYGLGLYLGARGFRQANPQLYRRIAYSLIALAALTSLPALDGWLGR</sequence>
<keyword evidence="5 8" id="KW-0812">Transmembrane</keyword>
<dbReference type="OrthoDB" id="9795324at2"/>
<dbReference type="InterPro" id="IPR002781">
    <property type="entry name" value="TM_pro_TauE-like"/>
</dbReference>
<feature type="transmembrane region" description="Helical" evidence="8">
    <location>
        <begin position="198"/>
        <end position="216"/>
    </location>
</feature>
<feature type="transmembrane region" description="Helical" evidence="8">
    <location>
        <begin position="228"/>
        <end position="248"/>
    </location>
</feature>
<comment type="subcellular location">
    <subcellularLocation>
        <location evidence="1 8">Cell membrane</location>
        <topology evidence="1 8">Multi-pass membrane protein</topology>
    </subcellularLocation>
</comment>
<evidence type="ECO:0000313" key="9">
    <source>
        <dbReference type="EMBL" id="CUA98634.1"/>
    </source>
</evidence>
<feature type="transmembrane region" description="Helical" evidence="8">
    <location>
        <begin position="12"/>
        <end position="30"/>
    </location>
</feature>
<gene>
    <name evidence="9" type="ORF">Ga0061067_11076</name>
</gene>